<sequence>MVWDVAHTLHKGIASGLLKMEVQGKNVKVNGLSLFMRYCEAYGFVLLVVTVKVVVTRRRLCFRGAWIASLFQVFWSKRLSTTLRDHLKGPEGGPQPLPSKLPRLLENVHGTCPRRGLAPPWAKLLVCVPDVSRTLLSQNLISRNLWEHLRVEDLFPDEICENKTQGQNVRVRHPGTTIRVPEEDLHLGQASCQGILKMCMEGACPRCGLAPPWAKLLVCVADSSVCKFNFQKLVQTSPGCGLVSR</sequence>
<keyword evidence="1" id="KW-0472">Membrane</keyword>
<name>A0AAF0ZNP8_SOLVR</name>
<reference evidence="2" key="1">
    <citation type="submission" date="2023-08" db="EMBL/GenBank/DDBJ databases">
        <title>A de novo genome assembly of Solanum verrucosum Schlechtendal, a Mexican diploid species geographically isolated from the other diploid A-genome species in potato relatives.</title>
        <authorList>
            <person name="Hosaka K."/>
        </authorList>
    </citation>
    <scope>NUCLEOTIDE SEQUENCE</scope>
    <source>
        <tissue evidence="2">Young leaves</tissue>
    </source>
</reference>
<evidence type="ECO:0000313" key="2">
    <source>
        <dbReference type="EMBL" id="WMV45886.1"/>
    </source>
</evidence>
<feature type="transmembrane region" description="Helical" evidence="1">
    <location>
        <begin position="35"/>
        <end position="55"/>
    </location>
</feature>
<keyword evidence="1" id="KW-1133">Transmembrane helix</keyword>
<evidence type="ECO:0000256" key="1">
    <source>
        <dbReference type="SAM" id="Phobius"/>
    </source>
</evidence>
<dbReference type="AlphaFoldDB" id="A0AAF0ZNP8"/>
<proteinExistence type="predicted"/>
<keyword evidence="1" id="KW-0812">Transmembrane</keyword>
<dbReference type="EMBL" id="CP133620">
    <property type="protein sequence ID" value="WMV45886.1"/>
    <property type="molecule type" value="Genomic_DNA"/>
</dbReference>
<gene>
    <name evidence="2" type="ORF">MTR67_039271</name>
</gene>
<organism evidence="2 3">
    <name type="scientific">Solanum verrucosum</name>
    <dbReference type="NCBI Taxonomy" id="315347"/>
    <lineage>
        <taxon>Eukaryota</taxon>
        <taxon>Viridiplantae</taxon>
        <taxon>Streptophyta</taxon>
        <taxon>Embryophyta</taxon>
        <taxon>Tracheophyta</taxon>
        <taxon>Spermatophyta</taxon>
        <taxon>Magnoliopsida</taxon>
        <taxon>eudicotyledons</taxon>
        <taxon>Gunneridae</taxon>
        <taxon>Pentapetalae</taxon>
        <taxon>asterids</taxon>
        <taxon>lamiids</taxon>
        <taxon>Solanales</taxon>
        <taxon>Solanaceae</taxon>
        <taxon>Solanoideae</taxon>
        <taxon>Solaneae</taxon>
        <taxon>Solanum</taxon>
    </lineage>
</organism>
<protein>
    <submittedName>
        <fullName evidence="2">Uncharacterized protein</fullName>
    </submittedName>
</protein>
<evidence type="ECO:0000313" key="3">
    <source>
        <dbReference type="Proteomes" id="UP001234989"/>
    </source>
</evidence>
<dbReference type="Proteomes" id="UP001234989">
    <property type="component" value="Chromosome 9"/>
</dbReference>
<keyword evidence="3" id="KW-1185">Reference proteome</keyword>
<accession>A0AAF0ZNP8</accession>